<proteinExistence type="predicted"/>
<feature type="domain" description="Enoyl reductase (ER)" evidence="1">
    <location>
        <begin position="14"/>
        <end position="333"/>
    </location>
</feature>
<dbReference type="PANTHER" id="PTHR11695:SF294">
    <property type="entry name" value="RETICULON-4-INTERACTING PROTEIN 1, MITOCHONDRIAL"/>
    <property type="match status" value="1"/>
</dbReference>
<dbReference type="EMBL" id="LKCW01000109">
    <property type="protein sequence ID" value="KPM39387.1"/>
    <property type="molecule type" value="Genomic_DNA"/>
</dbReference>
<dbReference type="OrthoDB" id="201656at2759"/>
<sequence>MTQHMRAWQCASPGLVEKTLKLVEEAARPSKPLQTGQLLVEIARAGLNPADYKMLQLGVASRALTQFPKTPGMDFSGTVVTVADGIDDVKPGDAVLGRVLAGRRGGTLSQFAVVNRDACVTVPSGFDMDQAAGVPTAALTAYLTIAPHIHTGDRVFINGGSGGVGLFGIQIAKVLGCHVTVSCSTAKAPLCKETGADDIIDYKAGSVIEQLKKKGQVFSLIVDNVGNSPPNLYAASHNFLLPKGKYVFVGGAISCGSVAGLVKSLLLPSFLGGGKRKFVAFNIYNDRAALEQIVEWMVAGQVKTVIDSVFDFEDTHKAFDHLKKGSSAGKVIVRVDGGK</sequence>
<organism evidence="2 3">
    <name type="scientific">Neonectria ditissima</name>
    <dbReference type="NCBI Taxonomy" id="78410"/>
    <lineage>
        <taxon>Eukaryota</taxon>
        <taxon>Fungi</taxon>
        <taxon>Dikarya</taxon>
        <taxon>Ascomycota</taxon>
        <taxon>Pezizomycotina</taxon>
        <taxon>Sordariomycetes</taxon>
        <taxon>Hypocreomycetidae</taxon>
        <taxon>Hypocreales</taxon>
        <taxon>Nectriaceae</taxon>
        <taxon>Neonectria</taxon>
    </lineage>
</organism>
<dbReference type="SMART" id="SM00829">
    <property type="entry name" value="PKS_ER"/>
    <property type="match status" value="1"/>
</dbReference>
<dbReference type="Proteomes" id="UP000050424">
    <property type="component" value="Unassembled WGS sequence"/>
</dbReference>
<comment type="caution">
    <text evidence="2">The sequence shown here is derived from an EMBL/GenBank/DDBJ whole genome shotgun (WGS) entry which is preliminary data.</text>
</comment>
<dbReference type="GO" id="GO:0016491">
    <property type="term" value="F:oxidoreductase activity"/>
    <property type="evidence" value="ECO:0007669"/>
    <property type="project" value="InterPro"/>
</dbReference>
<dbReference type="Gene3D" id="3.40.50.720">
    <property type="entry name" value="NAD(P)-binding Rossmann-like Domain"/>
    <property type="match status" value="1"/>
</dbReference>
<dbReference type="Gene3D" id="3.90.180.10">
    <property type="entry name" value="Medium-chain alcohol dehydrogenases, catalytic domain"/>
    <property type="match status" value="1"/>
</dbReference>
<evidence type="ECO:0000259" key="1">
    <source>
        <dbReference type="SMART" id="SM00829"/>
    </source>
</evidence>
<dbReference type="InterPro" id="IPR011032">
    <property type="entry name" value="GroES-like_sf"/>
</dbReference>
<dbReference type="Pfam" id="PF08240">
    <property type="entry name" value="ADH_N"/>
    <property type="match status" value="1"/>
</dbReference>
<dbReference type="InterPro" id="IPR036291">
    <property type="entry name" value="NAD(P)-bd_dom_sf"/>
</dbReference>
<dbReference type="Pfam" id="PF13602">
    <property type="entry name" value="ADH_zinc_N_2"/>
    <property type="match status" value="1"/>
</dbReference>
<dbReference type="InterPro" id="IPR020843">
    <property type="entry name" value="ER"/>
</dbReference>
<dbReference type="InterPro" id="IPR013154">
    <property type="entry name" value="ADH-like_N"/>
</dbReference>
<keyword evidence="3" id="KW-1185">Reference proteome</keyword>
<dbReference type="CDD" id="cd08267">
    <property type="entry name" value="MDR1"/>
    <property type="match status" value="1"/>
</dbReference>
<dbReference type="PANTHER" id="PTHR11695">
    <property type="entry name" value="ALCOHOL DEHYDROGENASE RELATED"/>
    <property type="match status" value="1"/>
</dbReference>
<dbReference type="AlphaFoldDB" id="A0A0P7ANK7"/>
<protein>
    <recommendedName>
        <fullName evidence="1">Enoyl reductase (ER) domain-containing protein</fullName>
    </recommendedName>
</protein>
<dbReference type="STRING" id="78410.A0A0P7ANK7"/>
<dbReference type="SUPFAM" id="SSF51735">
    <property type="entry name" value="NAD(P)-binding Rossmann-fold domains"/>
    <property type="match status" value="1"/>
</dbReference>
<name>A0A0P7ANK7_9HYPO</name>
<evidence type="ECO:0000313" key="3">
    <source>
        <dbReference type="Proteomes" id="UP000050424"/>
    </source>
</evidence>
<dbReference type="GO" id="GO:0005739">
    <property type="term" value="C:mitochondrion"/>
    <property type="evidence" value="ECO:0007669"/>
    <property type="project" value="TreeGrafter"/>
</dbReference>
<gene>
    <name evidence="2" type="ORF">AK830_g7184</name>
</gene>
<dbReference type="InterPro" id="IPR050700">
    <property type="entry name" value="YIM1/Zinc_Alcohol_DH_Fams"/>
</dbReference>
<dbReference type="SUPFAM" id="SSF50129">
    <property type="entry name" value="GroES-like"/>
    <property type="match status" value="1"/>
</dbReference>
<reference evidence="2 3" key="1">
    <citation type="submission" date="2015-09" db="EMBL/GenBank/DDBJ databases">
        <title>Draft genome of a European isolate of the apple canker pathogen Neonectria ditissima.</title>
        <authorList>
            <person name="Gomez-Cortecero A."/>
            <person name="Harrison R.J."/>
            <person name="Armitage A.D."/>
        </authorList>
    </citation>
    <scope>NUCLEOTIDE SEQUENCE [LARGE SCALE GENOMIC DNA]</scope>
    <source>
        <strain evidence="2 3">R09/05</strain>
    </source>
</reference>
<accession>A0A0P7ANK7</accession>
<evidence type="ECO:0000313" key="2">
    <source>
        <dbReference type="EMBL" id="KPM39387.1"/>
    </source>
</evidence>